<keyword evidence="2" id="KW-1185">Reference proteome</keyword>
<protein>
    <submittedName>
        <fullName evidence="1">Uncharacterized protein</fullName>
    </submittedName>
</protein>
<evidence type="ECO:0000313" key="2">
    <source>
        <dbReference type="Proteomes" id="UP000037507"/>
    </source>
</evidence>
<gene>
    <name evidence="1" type="ORF">H663_005240</name>
</gene>
<dbReference type="Proteomes" id="UP000037507">
    <property type="component" value="Unassembled WGS sequence"/>
</dbReference>
<proteinExistence type="predicted"/>
<dbReference type="EMBL" id="LFYT02000004">
    <property type="protein sequence ID" value="PVE43872.1"/>
    <property type="molecule type" value="Genomic_DNA"/>
</dbReference>
<name>A0A2T7UGT0_9BURK</name>
<comment type="caution">
    <text evidence="1">The sequence shown here is derived from an EMBL/GenBank/DDBJ whole genome shotgun (WGS) entry which is preliminary data.</text>
</comment>
<sequence>MRALAQAPRLVFTASNQKSWSRIRQEVGIFEQCFAGVIDRIENMQAIDNRWRMRGLVLWLDRLQRAFGIEQDVNVAVHVTHFMDASSQLKSCH</sequence>
<dbReference type="AlphaFoldDB" id="A0A2T7UGT0"/>
<reference evidence="1" key="1">
    <citation type="submission" date="2017-04" db="EMBL/GenBank/DDBJ databases">
        <title>Unexpected and diverse lifestyles within the genus Limnohabitans.</title>
        <authorList>
            <person name="Kasalicky V."/>
            <person name="Mehrshad M."/>
            <person name="Andrei S.-A."/>
            <person name="Salcher M."/>
            <person name="Kratochvilova H."/>
            <person name="Simek K."/>
            <person name="Ghai R."/>
        </authorList>
    </citation>
    <scope>NUCLEOTIDE SEQUENCE [LARGE SCALE GENOMIC DNA]</scope>
    <source>
        <strain evidence="1">II-D5</strain>
    </source>
</reference>
<evidence type="ECO:0000313" key="1">
    <source>
        <dbReference type="EMBL" id="PVE43872.1"/>
    </source>
</evidence>
<accession>A0A2T7UGT0</accession>
<organism evidence="1 2">
    <name type="scientific">Limnohabitans planktonicus II-D5</name>
    <dbReference type="NCBI Taxonomy" id="1293045"/>
    <lineage>
        <taxon>Bacteria</taxon>
        <taxon>Pseudomonadati</taxon>
        <taxon>Pseudomonadota</taxon>
        <taxon>Betaproteobacteria</taxon>
        <taxon>Burkholderiales</taxon>
        <taxon>Comamonadaceae</taxon>
        <taxon>Limnohabitans</taxon>
    </lineage>
</organism>